<dbReference type="GO" id="GO:0022904">
    <property type="term" value="P:respiratory electron transport chain"/>
    <property type="evidence" value="ECO:0007669"/>
    <property type="project" value="InterPro"/>
</dbReference>
<dbReference type="EMBL" id="QAOG01000001">
    <property type="protein sequence ID" value="PTQ62529.1"/>
    <property type="molecule type" value="Genomic_DNA"/>
</dbReference>
<dbReference type="PANTHER" id="PTHR30529:SF1">
    <property type="entry name" value="CYTOCHROME B561 HOMOLOG 2"/>
    <property type="match status" value="1"/>
</dbReference>
<evidence type="ECO:0000256" key="7">
    <source>
        <dbReference type="ARBA" id="ARBA00022723"/>
    </source>
</evidence>
<dbReference type="Pfam" id="PF01292">
    <property type="entry name" value="Ni_hydr_CYTB"/>
    <property type="match status" value="1"/>
</dbReference>
<evidence type="ECO:0000313" key="16">
    <source>
        <dbReference type="Proteomes" id="UP000244189"/>
    </source>
</evidence>
<keyword evidence="16" id="KW-1185">Reference proteome</keyword>
<evidence type="ECO:0000256" key="3">
    <source>
        <dbReference type="ARBA" id="ARBA00022448"/>
    </source>
</evidence>
<dbReference type="GO" id="GO:0005886">
    <property type="term" value="C:plasma membrane"/>
    <property type="evidence" value="ECO:0007669"/>
    <property type="project" value="UniProtKB-SubCell"/>
</dbReference>
<dbReference type="RefSeq" id="WP_107956771.1">
    <property type="nucleotide sequence ID" value="NZ_JASPFP010000001.1"/>
</dbReference>
<evidence type="ECO:0000259" key="14">
    <source>
        <dbReference type="Pfam" id="PF01292"/>
    </source>
</evidence>
<name>A0A2T5GT81_9SPHN</name>
<protein>
    <submittedName>
        <fullName evidence="15">Cytochrome b561</fullName>
    </submittedName>
</protein>
<keyword evidence="3" id="KW-0813">Transport</keyword>
<keyword evidence="7" id="KW-0479">Metal-binding</keyword>
<feature type="transmembrane region" description="Helical" evidence="13">
    <location>
        <begin position="85"/>
        <end position="108"/>
    </location>
</feature>
<evidence type="ECO:0000256" key="4">
    <source>
        <dbReference type="ARBA" id="ARBA00022475"/>
    </source>
</evidence>
<reference evidence="15 16" key="1">
    <citation type="submission" date="2018-04" db="EMBL/GenBank/DDBJ databases">
        <title>Genomic Encyclopedia of Type Strains, Phase III (KMG-III): the genomes of soil and plant-associated and newly described type strains.</title>
        <authorList>
            <person name="Whitman W."/>
        </authorList>
    </citation>
    <scope>NUCLEOTIDE SEQUENCE [LARGE SCALE GENOMIC DNA]</scope>
    <source>
        <strain evidence="15 16">MA101b</strain>
    </source>
</reference>
<evidence type="ECO:0000256" key="13">
    <source>
        <dbReference type="SAM" id="Phobius"/>
    </source>
</evidence>
<dbReference type="GO" id="GO:0009055">
    <property type="term" value="F:electron transfer activity"/>
    <property type="evidence" value="ECO:0007669"/>
    <property type="project" value="InterPro"/>
</dbReference>
<dbReference type="InterPro" id="IPR052168">
    <property type="entry name" value="Cytochrome_b561_oxidase"/>
</dbReference>
<evidence type="ECO:0000256" key="10">
    <source>
        <dbReference type="ARBA" id="ARBA00023004"/>
    </source>
</evidence>
<dbReference type="GO" id="GO:0020037">
    <property type="term" value="F:heme binding"/>
    <property type="evidence" value="ECO:0007669"/>
    <property type="project" value="TreeGrafter"/>
</dbReference>
<evidence type="ECO:0000256" key="5">
    <source>
        <dbReference type="ARBA" id="ARBA00022617"/>
    </source>
</evidence>
<dbReference type="Gene3D" id="1.20.950.20">
    <property type="entry name" value="Transmembrane di-heme cytochromes, Chain C"/>
    <property type="match status" value="1"/>
</dbReference>
<comment type="subcellular location">
    <subcellularLocation>
        <location evidence="2">Cell membrane</location>
        <topology evidence="2">Multi-pass membrane protein</topology>
    </subcellularLocation>
</comment>
<keyword evidence="8" id="KW-0249">Electron transport</keyword>
<feature type="transmembrane region" description="Helical" evidence="13">
    <location>
        <begin position="46"/>
        <end position="65"/>
    </location>
</feature>
<evidence type="ECO:0000256" key="11">
    <source>
        <dbReference type="ARBA" id="ARBA00023136"/>
    </source>
</evidence>
<comment type="similarity">
    <text evidence="12">Belongs to the cytochrome b561 family.</text>
</comment>
<evidence type="ECO:0000256" key="12">
    <source>
        <dbReference type="ARBA" id="ARBA00037975"/>
    </source>
</evidence>
<keyword evidence="5" id="KW-0349">Heme</keyword>
<evidence type="ECO:0000256" key="2">
    <source>
        <dbReference type="ARBA" id="ARBA00004651"/>
    </source>
</evidence>
<dbReference type="PANTHER" id="PTHR30529">
    <property type="entry name" value="CYTOCHROME B561"/>
    <property type="match status" value="1"/>
</dbReference>
<dbReference type="GO" id="GO:0046872">
    <property type="term" value="F:metal ion binding"/>
    <property type="evidence" value="ECO:0007669"/>
    <property type="project" value="UniProtKB-KW"/>
</dbReference>
<evidence type="ECO:0000256" key="8">
    <source>
        <dbReference type="ARBA" id="ARBA00022982"/>
    </source>
</evidence>
<feature type="transmembrane region" description="Helical" evidence="13">
    <location>
        <begin position="12"/>
        <end position="34"/>
    </location>
</feature>
<dbReference type="InterPro" id="IPR016174">
    <property type="entry name" value="Di-haem_cyt_TM"/>
</dbReference>
<comment type="caution">
    <text evidence="15">The sequence shown here is derived from an EMBL/GenBank/DDBJ whole genome shotgun (WGS) entry which is preliminary data.</text>
</comment>
<evidence type="ECO:0000256" key="9">
    <source>
        <dbReference type="ARBA" id="ARBA00022989"/>
    </source>
</evidence>
<evidence type="ECO:0000256" key="6">
    <source>
        <dbReference type="ARBA" id="ARBA00022692"/>
    </source>
</evidence>
<keyword evidence="6 13" id="KW-0812">Transmembrane</keyword>
<evidence type="ECO:0000313" key="15">
    <source>
        <dbReference type="EMBL" id="PTQ62529.1"/>
    </source>
</evidence>
<proteinExistence type="inferred from homology"/>
<gene>
    <name evidence="15" type="ORF">C8J26_0810</name>
</gene>
<keyword evidence="4" id="KW-1003">Cell membrane</keyword>
<organism evidence="15 16">
    <name type="scientific">Sphingomonas aurantiaca</name>
    <dbReference type="NCBI Taxonomy" id="185949"/>
    <lineage>
        <taxon>Bacteria</taxon>
        <taxon>Pseudomonadati</taxon>
        <taxon>Pseudomonadota</taxon>
        <taxon>Alphaproteobacteria</taxon>
        <taxon>Sphingomonadales</taxon>
        <taxon>Sphingomonadaceae</taxon>
        <taxon>Sphingomonas</taxon>
    </lineage>
</organism>
<feature type="transmembrane region" description="Helical" evidence="13">
    <location>
        <begin position="143"/>
        <end position="160"/>
    </location>
</feature>
<accession>A0A2T5GT81</accession>
<dbReference type="InterPro" id="IPR011577">
    <property type="entry name" value="Cyt_b561_bac/Ni-Hgenase"/>
</dbReference>
<dbReference type="Proteomes" id="UP000244189">
    <property type="component" value="Unassembled WGS sequence"/>
</dbReference>
<sequence>MAAQDRPDRYSSVAIWFHWTIALLIILNLAVGLLHDSIPALRSWMGAHKALGLAILALTVARIAWRLAHRPPPLPLRTPMWERVLAHGSHTLLYVLMLALPVTGWLMVSGGKPGGTDWFGLFAVPNLPVSKATGHFGHEAHELLGWVMLALVVLHVAAALRHHLLLRDPVLTRIAPVLDRR</sequence>
<evidence type="ECO:0000256" key="1">
    <source>
        <dbReference type="ARBA" id="ARBA00001970"/>
    </source>
</evidence>
<comment type="cofactor">
    <cofactor evidence="1">
        <name>heme b</name>
        <dbReference type="ChEBI" id="CHEBI:60344"/>
    </cofactor>
</comment>
<keyword evidence="9 13" id="KW-1133">Transmembrane helix</keyword>
<feature type="domain" description="Cytochrome b561 bacterial/Ni-hydrogenase" evidence="14">
    <location>
        <begin position="9"/>
        <end position="174"/>
    </location>
</feature>
<dbReference type="SUPFAM" id="SSF81342">
    <property type="entry name" value="Transmembrane di-heme cytochromes"/>
    <property type="match status" value="1"/>
</dbReference>
<keyword evidence="11 13" id="KW-0472">Membrane</keyword>
<keyword evidence="10" id="KW-0408">Iron</keyword>
<dbReference type="AlphaFoldDB" id="A0A2T5GT81"/>